<comment type="similarity">
    <text evidence="2">Belongs to the outer membrane factor (OMF) (TC 1.B.17) family.</text>
</comment>
<evidence type="ECO:0000256" key="9">
    <source>
        <dbReference type="SAM" id="SignalP"/>
    </source>
</evidence>
<keyword evidence="11" id="KW-1185">Reference proteome</keyword>
<evidence type="ECO:0000256" key="8">
    <source>
        <dbReference type="SAM" id="MobiDB-lite"/>
    </source>
</evidence>
<name>A0A7Y9XW42_9SPHN</name>
<sequence>MFEFDCNKTGRARTGRRGWLLASAAGALACAIPAQAQIMDGQTPAASDNLDAGDIVPPDGVGTDPVLDRTPAETVPQPPESSTGSALDGTFLEDPIVEPMEGGDVEGPGTIDTEPGATMGGVLAPPAEEPLVEGPVADVALYGPPAPKARDGALPGIGWPRAPAVVPPALDEAVNLVTENYPSALSARAALRAAASDVNAAKWLRFPSVQGNLAYLDDSGAPEPQLVVEAPVWSGGRIGASIRRAKASEDASSASYMETIQQLALTVSQTYFEIVRLTQTEQLLEDSLREHMRLVGTMERRVSQEISPLADLELARSRAAQIEQQYTTTVSQRETALRIMAELVADPAYDLGPIPYYNPEMDIANTDVLEDQAVAYDPTLRRLSAEADVARAELDTRKASLFPQLNAQYSYDDIFGSRVGMVLRAQTTGGLSQFSEVESARLRITAALESIRTAEQQLRRDIAADVIQFDAAKRRAAISTSASETAARVSASYMRQFIAGRRSWLDVMNALREAVTAQVGKAEAQVTAMSAATRLQLRSGRWHPVFDRTGE</sequence>
<evidence type="ECO:0000256" key="3">
    <source>
        <dbReference type="ARBA" id="ARBA00022448"/>
    </source>
</evidence>
<keyword evidence="5" id="KW-0812">Transmembrane</keyword>
<dbReference type="SUPFAM" id="SSF56954">
    <property type="entry name" value="Outer membrane efflux proteins (OEP)"/>
    <property type="match status" value="1"/>
</dbReference>
<evidence type="ECO:0000313" key="10">
    <source>
        <dbReference type="EMBL" id="NYH95696.1"/>
    </source>
</evidence>
<dbReference type="GO" id="GO:0015288">
    <property type="term" value="F:porin activity"/>
    <property type="evidence" value="ECO:0007669"/>
    <property type="project" value="TreeGrafter"/>
</dbReference>
<dbReference type="InterPro" id="IPR051906">
    <property type="entry name" value="TolC-like"/>
</dbReference>
<feature type="signal peptide" evidence="9">
    <location>
        <begin position="1"/>
        <end position="36"/>
    </location>
</feature>
<organism evidence="10 11">
    <name type="scientific">Novosphingobium marinum</name>
    <dbReference type="NCBI Taxonomy" id="1514948"/>
    <lineage>
        <taxon>Bacteria</taxon>
        <taxon>Pseudomonadati</taxon>
        <taxon>Pseudomonadota</taxon>
        <taxon>Alphaproteobacteria</taxon>
        <taxon>Sphingomonadales</taxon>
        <taxon>Sphingomonadaceae</taxon>
        <taxon>Novosphingobium</taxon>
    </lineage>
</organism>
<comment type="subcellular location">
    <subcellularLocation>
        <location evidence="1">Cell outer membrane</location>
    </subcellularLocation>
</comment>
<comment type="caution">
    <text evidence="10">The sequence shown here is derived from an EMBL/GenBank/DDBJ whole genome shotgun (WGS) entry which is preliminary data.</text>
</comment>
<dbReference type="Gene3D" id="1.20.1600.10">
    <property type="entry name" value="Outer membrane efflux proteins (OEP)"/>
    <property type="match status" value="1"/>
</dbReference>
<dbReference type="GO" id="GO:0015562">
    <property type="term" value="F:efflux transmembrane transporter activity"/>
    <property type="evidence" value="ECO:0007669"/>
    <property type="project" value="InterPro"/>
</dbReference>
<evidence type="ECO:0000256" key="4">
    <source>
        <dbReference type="ARBA" id="ARBA00022452"/>
    </source>
</evidence>
<dbReference type="PANTHER" id="PTHR30026:SF22">
    <property type="entry name" value="OUTER MEMBRANE EFFLUX PROTEIN"/>
    <property type="match status" value="1"/>
</dbReference>
<feature type="region of interest" description="Disordered" evidence="8">
    <location>
        <begin position="43"/>
        <end position="90"/>
    </location>
</feature>
<keyword evidence="9" id="KW-0732">Signal</keyword>
<keyword evidence="7" id="KW-0998">Cell outer membrane</keyword>
<dbReference type="RefSeq" id="WP_179407600.1">
    <property type="nucleotide sequence ID" value="NZ_JACBZF010000003.1"/>
</dbReference>
<keyword evidence="4" id="KW-1134">Transmembrane beta strand</keyword>
<evidence type="ECO:0000256" key="6">
    <source>
        <dbReference type="ARBA" id="ARBA00023136"/>
    </source>
</evidence>
<accession>A0A7Y9XW42</accession>
<proteinExistence type="inferred from homology"/>
<evidence type="ECO:0000256" key="1">
    <source>
        <dbReference type="ARBA" id="ARBA00004442"/>
    </source>
</evidence>
<evidence type="ECO:0000313" key="11">
    <source>
        <dbReference type="Proteomes" id="UP000522081"/>
    </source>
</evidence>
<dbReference type="InterPro" id="IPR003423">
    <property type="entry name" value="OMP_efflux"/>
</dbReference>
<protein>
    <submittedName>
        <fullName evidence="10">Adhesin transport system outer membrane protein</fullName>
    </submittedName>
</protein>
<dbReference type="AlphaFoldDB" id="A0A7Y9XW42"/>
<evidence type="ECO:0000256" key="7">
    <source>
        <dbReference type="ARBA" id="ARBA00023237"/>
    </source>
</evidence>
<dbReference type="EMBL" id="JACBZF010000003">
    <property type="protein sequence ID" value="NYH95696.1"/>
    <property type="molecule type" value="Genomic_DNA"/>
</dbReference>
<keyword evidence="3" id="KW-0813">Transport</keyword>
<dbReference type="Proteomes" id="UP000522081">
    <property type="component" value="Unassembled WGS sequence"/>
</dbReference>
<keyword evidence="6" id="KW-0472">Membrane</keyword>
<dbReference type="PANTHER" id="PTHR30026">
    <property type="entry name" value="OUTER MEMBRANE PROTEIN TOLC"/>
    <property type="match status" value="1"/>
</dbReference>
<gene>
    <name evidence="10" type="ORF">FHS75_002025</name>
</gene>
<feature type="chain" id="PRO_5030985544" evidence="9">
    <location>
        <begin position="37"/>
        <end position="551"/>
    </location>
</feature>
<dbReference type="GO" id="GO:1990281">
    <property type="term" value="C:efflux pump complex"/>
    <property type="evidence" value="ECO:0007669"/>
    <property type="project" value="TreeGrafter"/>
</dbReference>
<dbReference type="Pfam" id="PF02321">
    <property type="entry name" value="OEP"/>
    <property type="match status" value="1"/>
</dbReference>
<dbReference type="GO" id="GO:0009279">
    <property type="term" value="C:cell outer membrane"/>
    <property type="evidence" value="ECO:0007669"/>
    <property type="project" value="UniProtKB-SubCell"/>
</dbReference>
<evidence type="ECO:0000256" key="2">
    <source>
        <dbReference type="ARBA" id="ARBA00007613"/>
    </source>
</evidence>
<evidence type="ECO:0000256" key="5">
    <source>
        <dbReference type="ARBA" id="ARBA00022692"/>
    </source>
</evidence>
<reference evidence="10 11" key="1">
    <citation type="submission" date="2020-07" db="EMBL/GenBank/DDBJ databases">
        <title>Genomic Encyclopedia of Type Strains, Phase IV (KMG-IV): sequencing the most valuable type-strain genomes for metagenomic binning, comparative biology and taxonomic classification.</title>
        <authorList>
            <person name="Goeker M."/>
        </authorList>
    </citation>
    <scope>NUCLEOTIDE SEQUENCE [LARGE SCALE GENOMIC DNA]</scope>
    <source>
        <strain evidence="10 11">DSM 29043</strain>
    </source>
</reference>